<sequence>MFNNKNIALYVTGSIAVYKSLSLVRLLVKNGANVRVVMTKEAQKFVTPLAFQTLTKNEVFTDTFDEKDVKEITHINIAMWADFSIVAPATANIIAKMANGIADDAVSTTLLATASKKIVVPAMNNNMWDNPATQRNIAQIENDNVTVLNPDKGFLAEGYTAKGRMIEPEDIVEKISEKFSFSDELAGKNVLVTAGGTQEAIDPVRYISNASSGKMGYAVANAAVSAGANVILVTTKDNLPLDSRINRVMVKSSNEMQKAVEQYFDNLDVLVMAAAVSDYRPEKIAEQKIKKTGSYLDLHLVKTNDILFELSKHKKNQFMVGFAAETQNLLENAQNKLNKKKLDMLCANDVSNKSIGFNSDNNQVSFIDKSGVFKKTDVESKTSVAREIIKAISEKI</sequence>
<dbReference type="EC" id="4.1.1.36" evidence="3"/>
<keyword evidence="3" id="KW-0460">Magnesium</keyword>
<dbReference type="UniPathway" id="UPA00241">
    <property type="reaction ID" value="UER00353"/>
</dbReference>
<evidence type="ECO:0000256" key="4">
    <source>
        <dbReference type="RuleBase" id="RU364078"/>
    </source>
</evidence>
<dbReference type="Pfam" id="PF04127">
    <property type="entry name" value="DFP"/>
    <property type="match status" value="1"/>
</dbReference>
<dbReference type="PANTHER" id="PTHR14359:SF6">
    <property type="entry name" value="PHOSPHOPANTOTHENOYLCYSTEINE DECARBOXYLASE"/>
    <property type="match status" value="1"/>
</dbReference>
<feature type="domain" description="Flavoprotein" evidence="5">
    <location>
        <begin position="5"/>
        <end position="178"/>
    </location>
</feature>
<comment type="catalytic activity">
    <reaction evidence="3 4">
        <text>(R)-4'-phosphopantothenate + L-cysteine + CTP = N-[(R)-4-phosphopantothenoyl]-L-cysteine + CMP + diphosphate + H(+)</text>
        <dbReference type="Rhea" id="RHEA:19397"/>
        <dbReference type="ChEBI" id="CHEBI:10986"/>
        <dbReference type="ChEBI" id="CHEBI:15378"/>
        <dbReference type="ChEBI" id="CHEBI:33019"/>
        <dbReference type="ChEBI" id="CHEBI:35235"/>
        <dbReference type="ChEBI" id="CHEBI:37563"/>
        <dbReference type="ChEBI" id="CHEBI:59458"/>
        <dbReference type="ChEBI" id="CHEBI:60377"/>
        <dbReference type="EC" id="6.3.2.5"/>
    </reaction>
</comment>
<evidence type="ECO:0000256" key="1">
    <source>
        <dbReference type="ARBA" id="ARBA00022793"/>
    </source>
</evidence>
<keyword evidence="3 4" id="KW-0285">Flavoprotein</keyword>
<dbReference type="KEGG" id="abom:D7I45_03520"/>
<comment type="cofactor">
    <cofactor evidence="3">
        <name>Mg(2+)</name>
        <dbReference type="ChEBI" id="CHEBI:18420"/>
    </cofactor>
</comment>
<keyword evidence="3" id="KW-0511">Multifunctional enzyme</keyword>
<accession>A0A387ASK3</accession>
<comment type="pathway">
    <text evidence="3 4">Cofactor biosynthesis; coenzyme A biosynthesis; CoA from (R)-pantothenate: step 2/5.</text>
</comment>
<name>A0A387ASK3_9LACO</name>
<dbReference type="NCBIfam" id="TIGR00521">
    <property type="entry name" value="coaBC_dfp"/>
    <property type="match status" value="1"/>
</dbReference>
<dbReference type="InterPro" id="IPR007085">
    <property type="entry name" value="DNA/pantothenate-metab_flavo_C"/>
</dbReference>
<feature type="binding site" evidence="3">
    <location>
        <position position="336"/>
    </location>
    <ligand>
        <name>CTP</name>
        <dbReference type="ChEBI" id="CHEBI:37563"/>
    </ligand>
</feature>
<comment type="function">
    <text evidence="4">Catalyzes two steps in the biosynthesis of coenzyme A. In the first step cysteine is conjugated to 4'-phosphopantothenate to form 4-phosphopantothenoylcysteine, in the latter compound is decarboxylated to form 4'-phosphopantotheine.</text>
</comment>
<feature type="binding site" evidence="3">
    <location>
        <position position="278"/>
    </location>
    <ligand>
        <name>CTP</name>
        <dbReference type="ChEBI" id="CHEBI:37563"/>
    </ligand>
</feature>
<evidence type="ECO:0000259" key="6">
    <source>
        <dbReference type="Pfam" id="PF04127"/>
    </source>
</evidence>
<feature type="region of interest" description="Phosphopantothenate--cysteine ligase" evidence="3">
    <location>
        <begin position="190"/>
        <end position="396"/>
    </location>
</feature>
<reference evidence="7 8" key="1">
    <citation type="submission" date="2018-09" db="EMBL/GenBank/DDBJ databases">
        <title>Genome sequencing of strain BHWM-4.</title>
        <authorList>
            <person name="Heo J."/>
            <person name="Kim S.-J."/>
            <person name="Kwon S.-W."/>
        </authorList>
    </citation>
    <scope>NUCLEOTIDE SEQUENCE [LARGE SCALE GENOMIC DNA]</scope>
    <source>
        <strain evidence="7 8">BHWM-4</strain>
    </source>
</reference>
<dbReference type="InterPro" id="IPR035929">
    <property type="entry name" value="CoaB-like_sf"/>
</dbReference>
<keyword evidence="3 4" id="KW-0288">FMN</keyword>
<dbReference type="SUPFAM" id="SSF52507">
    <property type="entry name" value="Homo-oligomeric flavin-containing Cys decarboxylases, HFCD"/>
    <property type="match status" value="1"/>
</dbReference>
<feature type="binding site" evidence="3">
    <location>
        <position position="340"/>
    </location>
    <ligand>
        <name>CTP</name>
        <dbReference type="ChEBI" id="CHEBI:37563"/>
    </ligand>
</feature>
<keyword evidence="1 3" id="KW-0210">Decarboxylase</keyword>
<dbReference type="GO" id="GO:0004632">
    <property type="term" value="F:phosphopantothenate--cysteine ligase activity"/>
    <property type="evidence" value="ECO:0007669"/>
    <property type="project" value="UniProtKB-UniRule"/>
</dbReference>
<comment type="similarity">
    <text evidence="3 4">In the N-terminal section; belongs to the HFCD (homo-oligomeric flavin containing Cys decarboxylase) superfamily.</text>
</comment>
<dbReference type="GO" id="GO:0004633">
    <property type="term" value="F:phosphopantothenoylcysteine decarboxylase activity"/>
    <property type="evidence" value="ECO:0007669"/>
    <property type="project" value="UniProtKB-UniRule"/>
</dbReference>
<comment type="pathway">
    <text evidence="3 4">Cofactor biosynthesis; coenzyme A biosynthesis; CoA from (R)-pantothenate: step 3/5.</text>
</comment>
<evidence type="ECO:0000256" key="2">
    <source>
        <dbReference type="ARBA" id="ARBA00023239"/>
    </source>
</evidence>
<dbReference type="Gene3D" id="3.40.50.10300">
    <property type="entry name" value="CoaB-like"/>
    <property type="match status" value="1"/>
</dbReference>
<keyword evidence="2 3" id="KW-0456">Lyase</keyword>
<dbReference type="InterPro" id="IPR036551">
    <property type="entry name" value="Flavin_trans-like"/>
</dbReference>
<dbReference type="GO" id="GO:0071513">
    <property type="term" value="C:phosphopantothenoylcysteine decarboxylase complex"/>
    <property type="evidence" value="ECO:0007669"/>
    <property type="project" value="TreeGrafter"/>
</dbReference>
<dbReference type="AlphaFoldDB" id="A0A387ASK3"/>
<evidence type="ECO:0000313" key="7">
    <source>
        <dbReference type="EMBL" id="AYF92608.1"/>
    </source>
</evidence>
<protein>
    <recommendedName>
        <fullName evidence="3">Coenzyme A biosynthesis bifunctional protein CoaBC</fullName>
    </recommendedName>
    <alternativeName>
        <fullName evidence="3">DNA/pantothenate metabolism flavoprotein</fullName>
    </alternativeName>
    <alternativeName>
        <fullName evidence="3">Phosphopantothenoylcysteine synthetase/decarboxylase</fullName>
        <shortName evidence="3">PPCS-PPCDC</shortName>
    </alternativeName>
    <domain>
        <recommendedName>
            <fullName evidence="3">Phosphopantothenoylcysteine decarboxylase</fullName>
            <shortName evidence="3">PPC decarboxylase</shortName>
            <shortName evidence="3">PPC-DC</shortName>
            <ecNumber evidence="3">4.1.1.36</ecNumber>
        </recommendedName>
        <alternativeName>
            <fullName evidence="3">CoaC</fullName>
        </alternativeName>
    </domain>
    <domain>
        <recommendedName>
            <fullName evidence="3">Phosphopantothenate--cysteine ligase</fullName>
            <ecNumber evidence="3">6.3.2.5</ecNumber>
        </recommendedName>
        <alternativeName>
            <fullName evidence="3">CoaB</fullName>
        </alternativeName>
        <alternativeName>
            <fullName evidence="3">Phosphopantothenoylcysteine synthetase</fullName>
            <shortName evidence="3">PPC synthetase</shortName>
            <shortName evidence="3">PPC-S</shortName>
        </alternativeName>
    </domain>
</protein>
<dbReference type="PANTHER" id="PTHR14359">
    <property type="entry name" value="HOMO-OLIGOMERIC FLAVIN CONTAINING CYS DECARBOXYLASE FAMILY"/>
    <property type="match status" value="1"/>
</dbReference>
<dbReference type="EMBL" id="CP032626">
    <property type="protein sequence ID" value="AYF92608.1"/>
    <property type="molecule type" value="Genomic_DNA"/>
</dbReference>
<dbReference type="InterPro" id="IPR005252">
    <property type="entry name" value="CoaBC"/>
</dbReference>
<dbReference type="Pfam" id="PF02441">
    <property type="entry name" value="Flavoprotein"/>
    <property type="match status" value="1"/>
</dbReference>
<feature type="binding site" evidence="3">
    <location>
        <position position="322"/>
    </location>
    <ligand>
        <name>CTP</name>
        <dbReference type="ChEBI" id="CHEBI:37563"/>
    </ligand>
</feature>
<feature type="region of interest" description="Phosphopantothenoylcysteine decarboxylase" evidence="3">
    <location>
        <begin position="1"/>
        <end position="189"/>
    </location>
</feature>
<evidence type="ECO:0000313" key="8">
    <source>
        <dbReference type="Proteomes" id="UP000272003"/>
    </source>
</evidence>
<keyword evidence="3" id="KW-0479">Metal-binding</keyword>
<comment type="catalytic activity">
    <reaction evidence="3 4">
        <text>N-[(R)-4-phosphopantothenoyl]-L-cysteine + H(+) = (R)-4'-phosphopantetheine + CO2</text>
        <dbReference type="Rhea" id="RHEA:16793"/>
        <dbReference type="ChEBI" id="CHEBI:15378"/>
        <dbReference type="ChEBI" id="CHEBI:16526"/>
        <dbReference type="ChEBI" id="CHEBI:59458"/>
        <dbReference type="ChEBI" id="CHEBI:61723"/>
        <dbReference type="EC" id="4.1.1.36"/>
    </reaction>
</comment>
<comment type="cofactor">
    <cofactor evidence="3">
        <name>FMN</name>
        <dbReference type="ChEBI" id="CHEBI:58210"/>
    </cofactor>
    <text evidence="3">Binds 1 FMN per subunit.</text>
</comment>
<gene>
    <name evidence="3 7" type="primary">coaBC</name>
    <name evidence="7" type="ORF">D7I45_03520</name>
</gene>
<feature type="domain" description="DNA/pantothenate metabolism flavoprotein C-terminal" evidence="6">
    <location>
        <begin position="185"/>
        <end position="394"/>
    </location>
</feature>
<dbReference type="Proteomes" id="UP000272003">
    <property type="component" value="Chromosome"/>
</dbReference>
<organism evidence="7 8">
    <name type="scientific">Apilactobacillus bombintestini</name>
    <dbReference type="NCBI Taxonomy" id="2419772"/>
    <lineage>
        <taxon>Bacteria</taxon>
        <taxon>Bacillati</taxon>
        <taxon>Bacillota</taxon>
        <taxon>Bacilli</taxon>
        <taxon>Lactobacillales</taxon>
        <taxon>Lactobacillaceae</taxon>
        <taxon>Apilactobacillus</taxon>
    </lineage>
</organism>
<dbReference type="RefSeq" id="WP_120784375.1">
    <property type="nucleotide sequence ID" value="NZ_CP032626.1"/>
</dbReference>
<proteinExistence type="inferred from homology"/>
<dbReference type="GO" id="GO:0046872">
    <property type="term" value="F:metal ion binding"/>
    <property type="evidence" value="ECO:0007669"/>
    <property type="project" value="UniProtKB-KW"/>
</dbReference>
<dbReference type="GO" id="GO:0010181">
    <property type="term" value="F:FMN binding"/>
    <property type="evidence" value="ECO:0007669"/>
    <property type="project" value="UniProtKB-UniRule"/>
</dbReference>
<comment type="caution">
    <text evidence="3">Lacks conserved residue(s) required for the propagation of feature annotation.</text>
</comment>
<dbReference type="HAMAP" id="MF_02225">
    <property type="entry name" value="CoaBC"/>
    <property type="match status" value="1"/>
</dbReference>
<comment type="function">
    <text evidence="3">Catalyzes two sequential steps in the biosynthesis of coenzyme A. In the first step cysteine is conjugated to 4'-phosphopantothenate to form 4-phosphopantothenoylcysteine. In the second step the latter compound is decarboxylated to form 4'-phosphopantotheine.</text>
</comment>
<dbReference type="SUPFAM" id="SSF102645">
    <property type="entry name" value="CoaB-like"/>
    <property type="match status" value="1"/>
</dbReference>
<keyword evidence="3 4" id="KW-0436">Ligase</keyword>
<comment type="similarity">
    <text evidence="3 4">In the C-terminal section; belongs to the PPC synthetase family.</text>
</comment>
<evidence type="ECO:0000256" key="3">
    <source>
        <dbReference type="HAMAP-Rule" id="MF_02225"/>
    </source>
</evidence>
<feature type="binding site" evidence="3">
    <location>
        <position position="288"/>
    </location>
    <ligand>
        <name>CTP</name>
        <dbReference type="ChEBI" id="CHEBI:37563"/>
    </ligand>
</feature>
<dbReference type="GO" id="GO:0015941">
    <property type="term" value="P:pantothenate catabolic process"/>
    <property type="evidence" value="ECO:0007669"/>
    <property type="project" value="InterPro"/>
</dbReference>
<dbReference type="InterPro" id="IPR003382">
    <property type="entry name" value="Flavoprotein"/>
</dbReference>
<dbReference type="OrthoDB" id="9802554at2"/>
<dbReference type="GO" id="GO:0015937">
    <property type="term" value="P:coenzyme A biosynthetic process"/>
    <property type="evidence" value="ECO:0007669"/>
    <property type="project" value="UniProtKB-UniRule"/>
</dbReference>
<dbReference type="EC" id="6.3.2.5" evidence="3"/>
<evidence type="ECO:0000259" key="5">
    <source>
        <dbReference type="Pfam" id="PF02441"/>
    </source>
</evidence>
<dbReference type="Gene3D" id="3.40.50.1950">
    <property type="entry name" value="Flavin prenyltransferase-like"/>
    <property type="match status" value="1"/>
</dbReference>
<keyword evidence="8" id="KW-1185">Reference proteome</keyword>